<evidence type="ECO:0000313" key="2">
    <source>
        <dbReference type="EMBL" id="RSD16338.1"/>
    </source>
</evidence>
<dbReference type="InterPro" id="IPR005135">
    <property type="entry name" value="Endo/exonuclease/phosphatase"/>
</dbReference>
<evidence type="ECO:0000259" key="1">
    <source>
        <dbReference type="Pfam" id="PF03372"/>
    </source>
</evidence>
<gene>
    <name evidence="2" type="ORF">EIY87_22045</name>
</gene>
<dbReference type="InterPro" id="IPR036691">
    <property type="entry name" value="Endo/exonu/phosph_ase_sf"/>
</dbReference>
<dbReference type="OrthoDB" id="4520214at2"/>
<dbReference type="Gene3D" id="3.60.10.10">
    <property type="entry name" value="Endonuclease/exonuclease/phosphatase"/>
    <property type="match status" value="1"/>
</dbReference>
<proteinExistence type="predicted"/>
<comment type="caution">
    <text evidence="2">The sequence shown here is derived from an EMBL/GenBank/DDBJ whole genome shotgun (WGS) entry which is preliminary data.</text>
</comment>
<dbReference type="AlphaFoldDB" id="A0A3R9EQ10"/>
<sequence length="271" mass="29611">MPLTVLTLNVGNPALERARRQRDWLARRTEDVFVLTETGSGPGTQLIAECFRDAGWSVTFPEHPDKERGVMLLAKLETAVDPIGAAMAYLPARLAGIVVGTDRGPVRILGAYVPSRDTTEAKTTRKRAWIDAFHQAYEVTADDTPTLLLGDLNVLEPGHVPPHPGQFAPFETAFYTELTQRHGLTDLFRTLQPTAVEHSWARRAELGYRYDHAHASTALVEHLAGCSYVHSTRHDDPALTDHSGLAVALTLTATAPLITSDPAADCEATLF</sequence>
<keyword evidence="3" id="KW-1185">Reference proteome</keyword>
<dbReference type="Pfam" id="PF03372">
    <property type="entry name" value="Exo_endo_phos"/>
    <property type="match status" value="1"/>
</dbReference>
<name>A0A3R9EQ10_9PSEU</name>
<dbReference type="Proteomes" id="UP000267081">
    <property type="component" value="Unassembled WGS sequence"/>
</dbReference>
<dbReference type="SUPFAM" id="SSF56219">
    <property type="entry name" value="DNase I-like"/>
    <property type="match status" value="1"/>
</dbReference>
<dbReference type="RefSeq" id="WP_125311208.1">
    <property type="nucleotide sequence ID" value="NZ_RSEC01000048.1"/>
</dbReference>
<reference evidence="2 3" key="1">
    <citation type="submission" date="2018-12" db="EMBL/GenBank/DDBJ databases">
        <title>Amycolatopsis eburnea sp. nov. actinomycete associate with arbuscular mycorrhiza fungal spore.</title>
        <authorList>
            <person name="Lumyong S."/>
            <person name="Chaiya L."/>
        </authorList>
    </citation>
    <scope>NUCLEOTIDE SEQUENCE [LARGE SCALE GENOMIC DNA]</scope>
    <source>
        <strain evidence="2 3">GLM-1</strain>
    </source>
</reference>
<feature type="domain" description="Endonuclease/exonuclease/phosphatase" evidence="1">
    <location>
        <begin position="6"/>
        <end position="154"/>
    </location>
</feature>
<evidence type="ECO:0000313" key="3">
    <source>
        <dbReference type="Proteomes" id="UP000267081"/>
    </source>
</evidence>
<dbReference type="EMBL" id="RSEC01000048">
    <property type="protein sequence ID" value="RSD16338.1"/>
    <property type="molecule type" value="Genomic_DNA"/>
</dbReference>
<protein>
    <recommendedName>
        <fullName evidence="1">Endonuclease/exonuclease/phosphatase domain-containing protein</fullName>
    </recommendedName>
</protein>
<organism evidence="2 3">
    <name type="scientific">Amycolatopsis eburnea</name>
    <dbReference type="NCBI Taxonomy" id="2267691"/>
    <lineage>
        <taxon>Bacteria</taxon>
        <taxon>Bacillati</taxon>
        <taxon>Actinomycetota</taxon>
        <taxon>Actinomycetes</taxon>
        <taxon>Pseudonocardiales</taxon>
        <taxon>Pseudonocardiaceae</taxon>
        <taxon>Amycolatopsis</taxon>
    </lineage>
</organism>
<accession>A0A3R9EQ10</accession>
<dbReference type="GO" id="GO:0003824">
    <property type="term" value="F:catalytic activity"/>
    <property type="evidence" value="ECO:0007669"/>
    <property type="project" value="InterPro"/>
</dbReference>